<evidence type="ECO:0000313" key="3">
    <source>
        <dbReference type="Proteomes" id="UP000645257"/>
    </source>
</evidence>
<gene>
    <name evidence="2" type="ORF">GCM10011289_23440</name>
</gene>
<dbReference type="RefSeq" id="WP_189534509.1">
    <property type="nucleotide sequence ID" value="NZ_BMYX01000013.1"/>
</dbReference>
<accession>A0A918P5C4</accession>
<keyword evidence="3" id="KW-1185">Reference proteome</keyword>
<dbReference type="AlphaFoldDB" id="A0A918P5C4"/>
<feature type="signal peptide" evidence="1">
    <location>
        <begin position="1"/>
        <end position="29"/>
    </location>
</feature>
<evidence type="ECO:0008006" key="4">
    <source>
        <dbReference type="Google" id="ProtNLM"/>
    </source>
</evidence>
<reference evidence="2" key="2">
    <citation type="submission" date="2020-09" db="EMBL/GenBank/DDBJ databases">
        <authorList>
            <person name="Sun Q."/>
            <person name="Kim S."/>
        </authorList>
    </citation>
    <scope>NUCLEOTIDE SEQUENCE</scope>
    <source>
        <strain evidence="2">KCTC 32182</strain>
    </source>
</reference>
<reference evidence="2" key="1">
    <citation type="journal article" date="2014" name="Int. J. Syst. Evol. Microbiol.">
        <title>Complete genome sequence of Corynebacterium casei LMG S-19264T (=DSM 44701T), isolated from a smear-ripened cheese.</title>
        <authorList>
            <consortium name="US DOE Joint Genome Institute (JGI-PGF)"/>
            <person name="Walter F."/>
            <person name="Albersmeier A."/>
            <person name="Kalinowski J."/>
            <person name="Ruckert C."/>
        </authorList>
    </citation>
    <scope>NUCLEOTIDE SEQUENCE</scope>
    <source>
        <strain evidence="2">KCTC 32182</strain>
    </source>
</reference>
<keyword evidence="1" id="KW-0732">Signal</keyword>
<comment type="caution">
    <text evidence="2">The sequence shown here is derived from an EMBL/GenBank/DDBJ whole genome shotgun (WGS) entry which is preliminary data.</text>
</comment>
<name>A0A918P5C4_9NEIS</name>
<dbReference type="EMBL" id="BMYX01000013">
    <property type="protein sequence ID" value="GGY19249.1"/>
    <property type="molecule type" value="Genomic_DNA"/>
</dbReference>
<proteinExistence type="predicted"/>
<evidence type="ECO:0000313" key="2">
    <source>
        <dbReference type="EMBL" id="GGY19249.1"/>
    </source>
</evidence>
<feature type="chain" id="PRO_5037502469" description="Exopolysaccharide biosynthesis operon protein EpsL" evidence="1">
    <location>
        <begin position="30"/>
        <end position="395"/>
    </location>
</feature>
<protein>
    <recommendedName>
        <fullName evidence="4">Exopolysaccharide biosynthesis operon protein EpsL</fullName>
    </recommendedName>
</protein>
<dbReference type="Proteomes" id="UP000645257">
    <property type="component" value="Unassembled WGS sequence"/>
</dbReference>
<sequence length="395" mass="44113">MSLVVRVIGTGQRCLGLIMLAAPCLAAAAYDPTDRFYLYAEAGYLSDSNVLRLNEKLESPRQFGYGGASDRIVTTTVGGHYDTTFSRQRFTLDGKFSDTRYDRFSRLDYHSWTARSAWNWALASRWTGTIGYSDSKNQSSIEDAAGGVRDVIRDRVLDGRAVFALTSRIGLEFSGQRKAERREVRFNNNFNQDTFGLGLVTSTEKGSMLAVRAQKSDITYVWLKNFIGSQASYRQTQFSVSARWPVTAKTTLSASTGWVRNEGNGGTQGGSRNRIGSFEWNWNADAKNTFAASYSRQSDTPGNNTIPSVLTSYSGSWQYLPTAKTQVSARTSESTRKYATSLGNERTRLYNITLSWKPMTQLELSTFAQNVVFKGTSPLNDYKVNQYGVNARVFY</sequence>
<organism evidence="2 3">
    <name type="scientific">Paludibacterium paludis</name>
    <dbReference type="NCBI Taxonomy" id="1225769"/>
    <lineage>
        <taxon>Bacteria</taxon>
        <taxon>Pseudomonadati</taxon>
        <taxon>Pseudomonadota</taxon>
        <taxon>Betaproteobacteria</taxon>
        <taxon>Neisseriales</taxon>
        <taxon>Chromobacteriaceae</taxon>
        <taxon>Paludibacterium</taxon>
    </lineage>
</organism>
<evidence type="ECO:0000256" key="1">
    <source>
        <dbReference type="SAM" id="SignalP"/>
    </source>
</evidence>